<protein>
    <submittedName>
        <fullName evidence="2">Uncharacterized protein</fullName>
    </submittedName>
</protein>
<comment type="caution">
    <text evidence="2">The sequence shown here is derived from an EMBL/GenBank/DDBJ whole genome shotgun (WGS) entry which is preliminary data.</text>
</comment>
<accession>A0A8H3VK84</accession>
<feature type="region of interest" description="Disordered" evidence="1">
    <location>
        <begin position="50"/>
        <end position="123"/>
    </location>
</feature>
<feature type="compositionally biased region" description="Polar residues" evidence="1">
    <location>
        <begin position="87"/>
        <end position="122"/>
    </location>
</feature>
<evidence type="ECO:0000313" key="3">
    <source>
        <dbReference type="Proteomes" id="UP000490939"/>
    </source>
</evidence>
<dbReference type="Proteomes" id="UP000490939">
    <property type="component" value="Unassembled WGS sequence"/>
</dbReference>
<evidence type="ECO:0000256" key="1">
    <source>
        <dbReference type="SAM" id="MobiDB-lite"/>
    </source>
</evidence>
<keyword evidence="3" id="KW-1185">Reference proteome</keyword>
<dbReference type="AlphaFoldDB" id="A0A8H3VK84"/>
<dbReference type="EMBL" id="WNWR01000199">
    <property type="protein sequence ID" value="KAE9989203.1"/>
    <property type="molecule type" value="Genomic_DNA"/>
</dbReference>
<organism evidence="2 3">
    <name type="scientific">Venturia inaequalis</name>
    <name type="common">Apple scab fungus</name>
    <dbReference type="NCBI Taxonomy" id="5025"/>
    <lineage>
        <taxon>Eukaryota</taxon>
        <taxon>Fungi</taxon>
        <taxon>Dikarya</taxon>
        <taxon>Ascomycota</taxon>
        <taxon>Pezizomycotina</taxon>
        <taxon>Dothideomycetes</taxon>
        <taxon>Pleosporomycetidae</taxon>
        <taxon>Venturiales</taxon>
        <taxon>Venturiaceae</taxon>
        <taxon>Venturia</taxon>
    </lineage>
</organism>
<feature type="compositionally biased region" description="Basic and acidic residues" evidence="1">
    <location>
        <begin position="73"/>
        <end position="83"/>
    </location>
</feature>
<name>A0A8H3VK84_VENIN</name>
<proteinExistence type="predicted"/>
<reference evidence="2 3" key="1">
    <citation type="submission" date="2019-07" db="EMBL/GenBank/DDBJ databases">
        <title>Venturia inaequalis Genome Resource.</title>
        <authorList>
            <person name="Lichtner F.J."/>
        </authorList>
    </citation>
    <scope>NUCLEOTIDE SEQUENCE [LARGE SCALE GENOMIC DNA]</scope>
    <source>
        <strain evidence="2 3">DMI_063113</strain>
    </source>
</reference>
<gene>
    <name evidence="2" type="ORF">EG327_002973</name>
</gene>
<evidence type="ECO:0000313" key="2">
    <source>
        <dbReference type="EMBL" id="KAE9989203.1"/>
    </source>
</evidence>
<sequence>MKLSNSSFSKPPRKISVTPFYPEYGRIFSGLSDTLDRKLVLNEDEKKKREAEYLTQPKPKMKRSEFISNSSRHHAESAQDNKRAKTTPASNILENVMDYTNTSDQNPDANGATEGQESNTKPKSILSLPAELRQMILFESFRGNDKKVYDTWSARRLRIMIAEWVSFLVAVHPSLQGDIGYVKSQWLKAAVRKEKSVDLDEALKKKRSEPVVTFLHDIKFHMRMAEQDNVLDWWNCNMIGDRDMTKQLFPPGCGYYCL</sequence>